<feature type="region of interest" description="Disordered" evidence="1">
    <location>
        <begin position="134"/>
        <end position="158"/>
    </location>
</feature>
<evidence type="ECO:0000313" key="4">
    <source>
        <dbReference type="Proteomes" id="UP001458880"/>
    </source>
</evidence>
<gene>
    <name evidence="3" type="ORF">QE152_g15283</name>
</gene>
<dbReference type="AlphaFoldDB" id="A0AAW1L8Z2"/>
<feature type="chain" id="PRO_5043968342" evidence="2">
    <location>
        <begin position="20"/>
        <end position="261"/>
    </location>
</feature>
<dbReference type="EMBL" id="JASPKY010000148">
    <property type="protein sequence ID" value="KAK9730386.1"/>
    <property type="molecule type" value="Genomic_DNA"/>
</dbReference>
<name>A0AAW1L8Z2_POPJA</name>
<feature type="signal peptide" evidence="2">
    <location>
        <begin position="1"/>
        <end position="19"/>
    </location>
</feature>
<proteinExistence type="predicted"/>
<dbReference type="Proteomes" id="UP001458880">
    <property type="component" value="Unassembled WGS sequence"/>
</dbReference>
<keyword evidence="4" id="KW-1185">Reference proteome</keyword>
<comment type="caution">
    <text evidence="3">The sequence shown here is derived from an EMBL/GenBank/DDBJ whole genome shotgun (WGS) entry which is preliminary data.</text>
</comment>
<protein>
    <submittedName>
        <fullName evidence="3">Uncharacterized protein</fullName>
    </submittedName>
</protein>
<organism evidence="3 4">
    <name type="scientific">Popillia japonica</name>
    <name type="common">Japanese beetle</name>
    <dbReference type="NCBI Taxonomy" id="7064"/>
    <lineage>
        <taxon>Eukaryota</taxon>
        <taxon>Metazoa</taxon>
        <taxon>Ecdysozoa</taxon>
        <taxon>Arthropoda</taxon>
        <taxon>Hexapoda</taxon>
        <taxon>Insecta</taxon>
        <taxon>Pterygota</taxon>
        <taxon>Neoptera</taxon>
        <taxon>Endopterygota</taxon>
        <taxon>Coleoptera</taxon>
        <taxon>Polyphaga</taxon>
        <taxon>Scarabaeiformia</taxon>
        <taxon>Scarabaeidae</taxon>
        <taxon>Rutelinae</taxon>
        <taxon>Popillia</taxon>
    </lineage>
</organism>
<accession>A0AAW1L8Z2</accession>
<evidence type="ECO:0000256" key="2">
    <source>
        <dbReference type="SAM" id="SignalP"/>
    </source>
</evidence>
<reference evidence="3 4" key="1">
    <citation type="journal article" date="2024" name="BMC Genomics">
        <title>De novo assembly and annotation of Popillia japonica's genome with initial clues to its potential as an invasive pest.</title>
        <authorList>
            <person name="Cucini C."/>
            <person name="Boschi S."/>
            <person name="Funari R."/>
            <person name="Cardaioli E."/>
            <person name="Iannotti N."/>
            <person name="Marturano G."/>
            <person name="Paoli F."/>
            <person name="Bruttini M."/>
            <person name="Carapelli A."/>
            <person name="Frati F."/>
            <person name="Nardi F."/>
        </authorList>
    </citation>
    <scope>NUCLEOTIDE SEQUENCE [LARGE SCALE GENOMIC DNA]</scope>
    <source>
        <strain evidence="3">DMR45628</strain>
    </source>
</reference>
<keyword evidence="2" id="KW-0732">Signal</keyword>
<evidence type="ECO:0000313" key="3">
    <source>
        <dbReference type="EMBL" id="KAK9730386.1"/>
    </source>
</evidence>
<sequence length="261" mass="29301">MKPVFVFAVLFVALANCYPARDLAILGVQEPTDVDADPFGDGPIVDTGYFSSYPSLDDFYKRLQDVITSVRKTIQDRTENISTNFGDLGQGNTTSYTKIIGNHKVEVNETEYKKDTDFGTSHVKVSFINVRPLHPDTIETDDSTEANAEPASTPIPKDREPLAETVENEIVPDLDEGTNFDIETFDMPKNKRPEFSEELSLPQIKLPLTDIDANEISRDFEDFRNDIEEAIPPRDLSNDINVNNIMLADGAPRNPYAEYIF</sequence>
<evidence type="ECO:0000256" key="1">
    <source>
        <dbReference type="SAM" id="MobiDB-lite"/>
    </source>
</evidence>